<dbReference type="PANTHER" id="PTHR18945">
    <property type="entry name" value="NEUROTRANSMITTER GATED ION CHANNEL"/>
    <property type="match status" value="1"/>
</dbReference>
<gene>
    <name evidence="8" type="primary">CHRNA9_1</name>
    <name evidence="8" type="ORF">SK128_028523</name>
</gene>
<dbReference type="Pfam" id="PF02932">
    <property type="entry name" value="Neur_chan_memb"/>
    <property type="match status" value="1"/>
</dbReference>
<evidence type="ECO:0000256" key="4">
    <source>
        <dbReference type="ARBA" id="ARBA00023136"/>
    </source>
</evidence>
<feature type="transmembrane region" description="Helical" evidence="5">
    <location>
        <begin position="181"/>
        <end position="205"/>
    </location>
</feature>
<feature type="domain" description="Neurotransmitter-gated ion-channel ligand-binding" evidence="6">
    <location>
        <begin position="10"/>
        <end position="119"/>
    </location>
</feature>
<dbReference type="CDD" id="cd19051">
    <property type="entry name" value="LGIC_TM_cation"/>
    <property type="match status" value="1"/>
</dbReference>
<dbReference type="Gene3D" id="1.20.58.390">
    <property type="entry name" value="Neurotransmitter-gated ion-channel transmembrane domain"/>
    <property type="match status" value="1"/>
</dbReference>
<dbReference type="Gene3D" id="2.70.170.10">
    <property type="entry name" value="Neurotransmitter-gated ion-channel ligand-binding domain"/>
    <property type="match status" value="1"/>
</dbReference>
<dbReference type="SUPFAM" id="SSF63712">
    <property type="entry name" value="Nicotinic receptor ligand binding domain-like"/>
    <property type="match status" value="1"/>
</dbReference>
<evidence type="ECO:0000256" key="1">
    <source>
        <dbReference type="ARBA" id="ARBA00004141"/>
    </source>
</evidence>
<dbReference type="InterPro" id="IPR036719">
    <property type="entry name" value="Neuro-gated_channel_TM_sf"/>
</dbReference>
<evidence type="ECO:0000313" key="9">
    <source>
        <dbReference type="Proteomes" id="UP001381693"/>
    </source>
</evidence>
<dbReference type="GO" id="GO:0016020">
    <property type="term" value="C:membrane"/>
    <property type="evidence" value="ECO:0007669"/>
    <property type="project" value="UniProtKB-SubCell"/>
</dbReference>
<dbReference type="InterPro" id="IPR006202">
    <property type="entry name" value="Neur_chan_lig-bd"/>
</dbReference>
<dbReference type="EMBL" id="JAXCGZ010007595">
    <property type="protein sequence ID" value="KAK7079042.1"/>
    <property type="molecule type" value="Genomic_DNA"/>
</dbReference>
<evidence type="ECO:0000256" key="5">
    <source>
        <dbReference type="SAM" id="Phobius"/>
    </source>
</evidence>
<organism evidence="8 9">
    <name type="scientific">Halocaridina rubra</name>
    <name type="common">Hawaiian red shrimp</name>
    <dbReference type="NCBI Taxonomy" id="373956"/>
    <lineage>
        <taxon>Eukaryota</taxon>
        <taxon>Metazoa</taxon>
        <taxon>Ecdysozoa</taxon>
        <taxon>Arthropoda</taxon>
        <taxon>Crustacea</taxon>
        <taxon>Multicrustacea</taxon>
        <taxon>Malacostraca</taxon>
        <taxon>Eumalacostraca</taxon>
        <taxon>Eucarida</taxon>
        <taxon>Decapoda</taxon>
        <taxon>Pleocyemata</taxon>
        <taxon>Caridea</taxon>
        <taxon>Atyoidea</taxon>
        <taxon>Atyidae</taxon>
        <taxon>Halocaridina</taxon>
    </lineage>
</organism>
<feature type="transmembrane region" description="Helical" evidence="5">
    <location>
        <begin position="120"/>
        <end position="141"/>
    </location>
</feature>
<protein>
    <submittedName>
        <fullName evidence="8">Neurotransmitter-gated ion-channel transmembrane region</fullName>
    </submittedName>
</protein>
<keyword evidence="3 5" id="KW-1133">Transmembrane helix</keyword>
<keyword evidence="2 5" id="KW-0812">Transmembrane</keyword>
<evidence type="ECO:0000256" key="3">
    <source>
        <dbReference type="ARBA" id="ARBA00022989"/>
    </source>
</evidence>
<feature type="transmembrane region" description="Helical" evidence="5">
    <location>
        <begin position="153"/>
        <end position="169"/>
    </location>
</feature>
<dbReference type="InterPro" id="IPR036734">
    <property type="entry name" value="Neur_chan_lig-bd_sf"/>
</dbReference>
<proteinExistence type="predicted"/>
<dbReference type="InterPro" id="IPR018000">
    <property type="entry name" value="Neurotransmitter_ion_chnl_CS"/>
</dbReference>
<dbReference type="GO" id="GO:0005230">
    <property type="term" value="F:extracellular ligand-gated monoatomic ion channel activity"/>
    <property type="evidence" value="ECO:0007669"/>
    <property type="project" value="InterPro"/>
</dbReference>
<dbReference type="Pfam" id="PF02931">
    <property type="entry name" value="Neur_chan_LBD"/>
    <property type="match status" value="1"/>
</dbReference>
<dbReference type="InterPro" id="IPR006029">
    <property type="entry name" value="Neurotrans-gated_channel_TM"/>
</dbReference>
<dbReference type="InterPro" id="IPR006201">
    <property type="entry name" value="Neur_channel"/>
</dbReference>
<comment type="subcellular location">
    <subcellularLocation>
        <location evidence="1">Membrane</location>
        <topology evidence="1">Multi-pass membrane protein</topology>
    </subcellularLocation>
</comment>
<dbReference type="GO" id="GO:0004888">
    <property type="term" value="F:transmembrane signaling receptor activity"/>
    <property type="evidence" value="ECO:0007669"/>
    <property type="project" value="InterPro"/>
</dbReference>
<comment type="caution">
    <text evidence="8">The sequence shown here is derived from an EMBL/GenBank/DDBJ whole genome shotgun (WGS) entry which is preliminary data.</text>
</comment>
<dbReference type="Proteomes" id="UP001381693">
    <property type="component" value="Unassembled WGS sequence"/>
</dbReference>
<sequence>MYPSSYDADFMGDILNTNAIIYYTGEVELLSHGIFDSICGVDVEFYPFDQQTCELKFASWTYDKEQILLLEGPADLSKFRPNPEFVLENFWSEYSEAPNPCCKYPMSMITYYVQLQRRTIFSLFFFIMPGILINVCALMVFSLPTESGEKIGLGINSMLAMMVFLMAMTENLPPTEKLPLAGIYYGTCITIIALNISFSVTVLNVNFMGMRGYKVPDLIRANIYKLRHWQVNHEYFDEDSPVVTSETSAS</sequence>
<evidence type="ECO:0000259" key="7">
    <source>
        <dbReference type="Pfam" id="PF02932"/>
    </source>
</evidence>
<evidence type="ECO:0000313" key="8">
    <source>
        <dbReference type="EMBL" id="KAK7079042.1"/>
    </source>
</evidence>
<dbReference type="InterPro" id="IPR038050">
    <property type="entry name" value="Neuro_actylchol_rec"/>
</dbReference>
<keyword evidence="9" id="KW-1185">Reference proteome</keyword>
<feature type="domain" description="Neurotransmitter-gated ion-channel transmembrane" evidence="7">
    <location>
        <begin position="127"/>
        <end position="221"/>
    </location>
</feature>
<evidence type="ECO:0000256" key="2">
    <source>
        <dbReference type="ARBA" id="ARBA00022692"/>
    </source>
</evidence>
<evidence type="ECO:0000259" key="6">
    <source>
        <dbReference type="Pfam" id="PF02931"/>
    </source>
</evidence>
<dbReference type="PROSITE" id="PS00236">
    <property type="entry name" value="NEUROTR_ION_CHANNEL"/>
    <property type="match status" value="1"/>
</dbReference>
<name>A0AAN9ACD1_HALRR</name>
<reference evidence="8 9" key="1">
    <citation type="submission" date="2023-11" db="EMBL/GenBank/DDBJ databases">
        <title>Halocaridina rubra genome assembly.</title>
        <authorList>
            <person name="Smith C."/>
        </authorList>
    </citation>
    <scope>NUCLEOTIDE SEQUENCE [LARGE SCALE GENOMIC DNA]</scope>
    <source>
        <strain evidence="8">EP-1</strain>
        <tissue evidence="8">Whole</tissue>
    </source>
</reference>
<keyword evidence="4 5" id="KW-0472">Membrane</keyword>
<dbReference type="SUPFAM" id="SSF90112">
    <property type="entry name" value="Neurotransmitter-gated ion-channel transmembrane pore"/>
    <property type="match status" value="1"/>
</dbReference>
<dbReference type="AlphaFoldDB" id="A0AAN9ACD1"/>
<accession>A0AAN9ACD1</accession>